<dbReference type="InterPro" id="IPR021109">
    <property type="entry name" value="Peptidase_aspartic_dom_sf"/>
</dbReference>
<dbReference type="PANTHER" id="PTHR47966:SF51">
    <property type="entry name" value="BETA-SITE APP-CLEAVING ENZYME, ISOFORM A-RELATED"/>
    <property type="match status" value="1"/>
</dbReference>
<dbReference type="PRINTS" id="PR00792">
    <property type="entry name" value="PEPSIN"/>
</dbReference>
<sequence>MHLGLIYLLVIAKCTIGIELQILDGYFYTINVTIGSPPQVFTLALDITTSNTWVFGNSSELDLIGENKTYYDPRYSVTSLRVAPFQQNSSLSSNEQVSNLIKKYDTTIFADAMQLNHDNIGSIRFIVVENYDVGSYSYLPTNGLFGLGQDVLENGIGIISNILHFKKANTISLYTPRNVHNDKAYMLFGEASPHVNCKQTNWTLFDVYDNTNESSKLFEMKYTFSKFGTHKLQSPSYPYFALSTLTSYITVNTPMFKLISKTLTPFHDRNRTKPVHTVNCKWRNEAPPLEFGTKDFKFSIPPSDYIQETKPNYCVLKIRLNEANPRWVFGISFLKNYCVQFRLQDKKVGFIPSAEP</sequence>
<dbReference type="OrthoDB" id="5842090at2759"/>
<dbReference type="CDD" id="cd05471">
    <property type="entry name" value="pepsin_like"/>
    <property type="match status" value="1"/>
</dbReference>
<organism evidence="6 8">
    <name type="scientific">Bursaphelenchus xylophilus</name>
    <name type="common">Pinewood nematode worm</name>
    <name type="synonym">Aphelenchoides xylophilus</name>
    <dbReference type="NCBI Taxonomy" id="6326"/>
    <lineage>
        <taxon>Eukaryota</taxon>
        <taxon>Metazoa</taxon>
        <taxon>Ecdysozoa</taxon>
        <taxon>Nematoda</taxon>
        <taxon>Chromadorea</taxon>
        <taxon>Rhabditida</taxon>
        <taxon>Tylenchina</taxon>
        <taxon>Tylenchomorpha</taxon>
        <taxon>Aphelenchoidea</taxon>
        <taxon>Aphelenchoididae</taxon>
        <taxon>Bursaphelenchus</taxon>
    </lineage>
</organism>
<feature type="chain" id="PRO_5035360010" evidence="2">
    <location>
        <begin position="18"/>
        <end position="356"/>
    </location>
</feature>
<reference evidence="8" key="1">
    <citation type="submission" date="2016-11" db="UniProtKB">
        <authorList>
            <consortium name="WormBaseParasite"/>
        </authorList>
    </citation>
    <scope>IDENTIFICATION</scope>
</reference>
<evidence type="ECO:0000259" key="3">
    <source>
        <dbReference type="PROSITE" id="PS51767"/>
    </source>
</evidence>
<dbReference type="Proteomes" id="UP000582659">
    <property type="component" value="Unassembled WGS sequence"/>
</dbReference>
<evidence type="ECO:0000313" key="5">
    <source>
        <dbReference type="EMBL" id="CAG9093031.1"/>
    </source>
</evidence>
<dbReference type="Pfam" id="PF00026">
    <property type="entry name" value="Asp"/>
    <property type="match status" value="1"/>
</dbReference>
<dbReference type="EMBL" id="CAJFCV020000002">
    <property type="protein sequence ID" value="CAG9093031.1"/>
    <property type="molecule type" value="Genomic_DNA"/>
</dbReference>
<evidence type="ECO:0000313" key="7">
    <source>
        <dbReference type="Proteomes" id="UP000659654"/>
    </source>
</evidence>
<comment type="similarity">
    <text evidence="1">Belongs to the peptidase A1 family.</text>
</comment>
<dbReference type="Proteomes" id="UP000659654">
    <property type="component" value="Unassembled WGS sequence"/>
</dbReference>
<dbReference type="GO" id="GO:0006508">
    <property type="term" value="P:proteolysis"/>
    <property type="evidence" value="ECO:0007669"/>
    <property type="project" value="InterPro"/>
</dbReference>
<protein>
    <submittedName>
        <fullName evidence="4">(pine wood nematode) hypothetical protein</fullName>
    </submittedName>
    <submittedName>
        <fullName evidence="8">Peptidase A1 domain-containing protein</fullName>
    </submittedName>
</protein>
<dbReference type="InterPro" id="IPR034164">
    <property type="entry name" value="Pepsin-like_dom"/>
</dbReference>
<proteinExistence type="inferred from homology"/>
<dbReference type="GO" id="GO:0004190">
    <property type="term" value="F:aspartic-type endopeptidase activity"/>
    <property type="evidence" value="ECO:0007669"/>
    <property type="project" value="InterPro"/>
</dbReference>
<dbReference type="PROSITE" id="PS51767">
    <property type="entry name" value="PEPTIDASE_A1"/>
    <property type="match status" value="1"/>
</dbReference>
<dbReference type="Proteomes" id="UP000095284">
    <property type="component" value="Unplaced"/>
</dbReference>
<dbReference type="SMR" id="A0A1I7SD30"/>
<evidence type="ECO:0000256" key="1">
    <source>
        <dbReference type="ARBA" id="ARBA00007447"/>
    </source>
</evidence>
<keyword evidence="7" id="KW-1185">Reference proteome</keyword>
<feature type="domain" description="Peptidase A1" evidence="3">
    <location>
        <begin position="28"/>
        <end position="351"/>
    </location>
</feature>
<dbReference type="WBParaSite" id="BXY_1093400.1">
    <property type="protein sequence ID" value="BXY_1093400.1"/>
    <property type="gene ID" value="BXY_1093400"/>
</dbReference>
<dbReference type="SUPFAM" id="SSF50630">
    <property type="entry name" value="Acid proteases"/>
    <property type="match status" value="1"/>
</dbReference>
<dbReference type="AlphaFoldDB" id="A0A1I7SD30"/>
<dbReference type="InterPro" id="IPR033121">
    <property type="entry name" value="PEPTIDASE_A1"/>
</dbReference>
<evidence type="ECO:0000313" key="8">
    <source>
        <dbReference type="WBParaSite" id="BXY_1093400.1"/>
    </source>
</evidence>
<keyword evidence="2" id="KW-0732">Signal</keyword>
<evidence type="ECO:0000313" key="6">
    <source>
        <dbReference type="Proteomes" id="UP000095284"/>
    </source>
</evidence>
<name>A0A1I7SD30_BURXY</name>
<dbReference type="EMBL" id="CAJFDI010000002">
    <property type="protein sequence ID" value="CAD5213664.1"/>
    <property type="molecule type" value="Genomic_DNA"/>
</dbReference>
<dbReference type="InterPro" id="IPR001461">
    <property type="entry name" value="Aspartic_peptidase_A1"/>
</dbReference>
<evidence type="ECO:0000256" key="2">
    <source>
        <dbReference type="SAM" id="SignalP"/>
    </source>
</evidence>
<dbReference type="PANTHER" id="PTHR47966">
    <property type="entry name" value="BETA-SITE APP-CLEAVING ENZYME, ISOFORM A-RELATED"/>
    <property type="match status" value="1"/>
</dbReference>
<feature type="signal peptide" evidence="2">
    <location>
        <begin position="1"/>
        <end position="17"/>
    </location>
</feature>
<dbReference type="Gene3D" id="2.40.70.10">
    <property type="entry name" value="Acid Proteases"/>
    <property type="match status" value="2"/>
</dbReference>
<accession>A0A1I7SD30</accession>
<reference evidence="5" key="2">
    <citation type="submission" date="2020-08" db="EMBL/GenBank/DDBJ databases">
        <authorList>
            <person name="Kikuchi T."/>
        </authorList>
    </citation>
    <scope>NUCLEOTIDE SEQUENCE</scope>
    <source>
        <strain evidence="4">Ka4C1</strain>
    </source>
</reference>
<evidence type="ECO:0000313" key="4">
    <source>
        <dbReference type="EMBL" id="CAD5213664.1"/>
    </source>
</evidence>
<gene>
    <name evidence="4" type="ORF">BXYJ_LOCUS3143</name>
</gene>